<feature type="compositionally biased region" description="Polar residues" evidence="1">
    <location>
        <begin position="85"/>
        <end position="99"/>
    </location>
</feature>
<feature type="region of interest" description="Disordered" evidence="1">
    <location>
        <begin position="674"/>
        <end position="728"/>
    </location>
</feature>
<sequence length="969" mass="110550">MLLTIHNLPLNMRYGDIKDLLKDKCGLTDLILDKLTKDGDSKKVTVGVADDGDAAILVRKINGLYLGNLQLYVEDARKKPDSEQPFRTSSMMNTGNFLQPPQVRMPANNIQQQQQTPYAEDIQTRFSSESQQRYPNNNQSNQKRFPNDNNYNQTHYNSDQKSGGSNFQNNYAATSATNMPMAAAAMYPAADQMSQLQGTAAMYAMQQQQMMANYQMMGYYMPQVPVCSQDQNYSAYAAGNQAVTTNMPQDIPQNTDWPVQPSGNDWEEPPMETEPEYRGRNQSDRRPRPRRSRSPLQPQNDRFDFGNRYEPANDRGRDDRPVESGRPSRFHDKDADFGNAGGFDRNGRRDRSPPRKMSRFDRDNKTDFLLPPGHNSGPRPAFGGRNHRDEPPAQRGLGQVESFGPRGSRPSRFERSDDRAPKRRYDETRSGPRFDETRSGPRFDETRSGPRFDESRSGPRFDETRSGPRFDEARSGPRFDETRSGPRFDEARSGPRFDESRSGPRFDETRSGPRFDAPTREPYPKAFPEGRADRPDRNFTQKERGFKQAMPERFEDSRGPRDPMSNPRPTVQLTPEQLAIKQQNRLNTYRGMATATILKEVLQGRRPLEVPEQRALKQAIRAKVDGINVPRKTPVPILKEEIIRLYRQRYSTAGDTKFFHAVMRDFKKDLESALAEGEPVHDKSIEKPTGNGTRPPRQESRPEPNSNISQKPVKVKGGKAKPSKSMKSVFKTQKQLQKLEYSGQTVYTLEPHLEKALEEEIDILGEVVKESCEAPQDEADTVVYNHINDVALDDFKQTLSIDVKKRILNIKSGLTLRVFFNPRPPKRPVFDEHMKKYGVVSVKKSERGKFWLIALNSYANYDKLFALQTTTIEGSTVNFKPLHVGGPPPKLTRDQFKQIKKARVASKIHDYDEEKFVVLDQDFSTDVIESDEPVKTPTRAKEITQKSGVLNENDLNDLLNVNEEDLVDY</sequence>
<feature type="region of interest" description="Disordered" evidence="1">
    <location>
        <begin position="80"/>
        <end position="102"/>
    </location>
</feature>
<feature type="compositionally biased region" description="Basic and acidic residues" evidence="1">
    <location>
        <begin position="345"/>
        <end position="366"/>
    </location>
</feature>
<feature type="compositionally biased region" description="Basic and acidic residues" evidence="1">
    <location>
        <begin position="411"/>
        <end position="561"/>
    </location>
</feature>
<keyword evidence="3" id="KW-1185">Reference proteome</keyword>
<evidence type="ECO:0008006" key="4">
    <source>
        <dbReference type="Google" id="ProtNLM"/>
    </source>
</evidence>
<feature type="compositionally biased region" description="Polar residues" evidence="1">
    <location>
        <begin position="245"/>
        <end position="263"/>
    </location>
</feature>
<feature type="compositionally biased region" description="Acidic residues" evidence="1">
    <location>
        <begin position="265"/>
        <end position="274"/>
    </location>
</feature>
<dbReference type="Proteomes" id="UP000823941">
    <property type="component" value="Chromosome 31"/>
</dbReference>
<reference evidence="2 3" key="1">
    <citation type="submission" date="2021-06" db="EMBL/GenBank/DDBJ databases">
        <title>A haploid diamondback moth (Plutella xylostella L.) genome assembly resolves 31 chromosomes and identifies a diamide resistance mutation.</title>
        <authorList>
            <person name="Ward C.M."/>
            <person name="Perry K.D."/>
            <person name="Baker G."/>
            <person name="Powis K."/>
            <person name="Heckel D.G."/>
            <person name="Baxter S.W."/>
        </authorList>
    </citation>
    <scope>NUCLEOTIDE SEQUENCE [LARGE SCALE GENOMIC DNA]</scope>
    <source>
        <strain evidence="2 3">LV</strain>
        <tissue evidence="2">Single pupa</tissue>
    </source>
</reference>
<protein>
    <recommendedName>
        <fullName evidence="4">RRM domain-containing protein</fullName>
    </recommendedName>
</protein>
<comment type="caution">
    <text evidence="2">The sequence shown here is derived from an EMBL/GenBank/DDBJ whole genome shotgun (WGS) entry which is preliminary data.</text>
</comment>
<name>A0ABQ7PU35_PLUXY</name>
<feature type="compositionally biased region" description="Basic residues" evidence="1">
    <location>
        <begin position="713"/>
        <end position="724"/>
    </location>
</feature>
<dbReference type="InterPro" id="IPR035979">
    <property type="entry name" value="RBD_domain_sf"/>
</dbReference>
<feature type="region of interest" description="Disordered" evidence="1">
    <location>
        <begin position="127"/>
        <end position="171"/>
    </location>
</feature>
<gene>
    <name evidence="2" type="ORF">JYU34_022132</name>
</gene>
<evidence type="ECO:0000313" key="2">
    <source>
        <dbReference type="EMBL" id="KAG7295163.1"/>
    </source>
</evidence>
<organism evidence="2 3">
    <name type="scientific">Plutella xylostella</name>
    <name type="common">Diamondback moth</name>
    <name type="synonym">Plutella maculipennis</name>
    <dbReference type="NCBI Taxonomy" id="51655"/>
    <lineage>
        <taxon>Eukaryota</taxon>
        <taxon>Metazoa</taxon>
        <taxon>Ecdysozoa</taxon>
        <taxon>Arthropoda</taxon>
        <taxon>Hexapoda</taxon>
        <taxon>Insecta</taxon>
        <taxon>Pterygota</taxon>
        <taxon>Neoptera</taxon>
        <taxon>Endopterygota</taxon>
        <taxon>Lepidoptera</taxon>
        <taxon>Glossata</taxon>
        <taxon>Ditrysia</taxon>
        <taxon>Yponomeutoidea</taxon>
        <taxon>Plutellidae</taxon>
        <taxon>Plutella</taxon>
    </lineage>
</organism>
<accession>A0ABQ7PU35</accession>
<evidence type="ECO:0000313" key="3">
    <source>
        <dbReference type="Proteomes" id="UP000823941"/>
    </source>
</evidence>
<dbReference type="EMBL" id="JAHIBW010000031">
    <property type="protein sequence ID" value="KAG7295163.1"/>
    <property type="molecule type" value="Genomic_DNA"/>
</dbReference>
<proteinExistence type="predicted"/>
<feature type="compositionally biased region" description="Basic and acidic residues" evidence="1">
    <location>
        <begin position="301"/>
        <end position="323"/>
    </location>
</feature>
<evidence type="ECO:0000256" key="1">
    <source>
        <dbReference type="SAM" id="MobiDB-lite"/>
    </source>
</evidence>
<feature type="compositionally biased region" description="Basic and acidic residues" evidence="1">
    <location>
        <begin position="275"/>
        <end position="286"/>
    </location>
</feature>
<dbReference type="SUPFAM" id="SSF54928">
    <property type="entry name" value="RNA-binding domain, RBD"/>
    <property type="match status" value="1"/>
</dbReference>
<feature type="region of interest" description="Disordered" evidence="1">
    <location>
        <begin position="245"/>
        <end position="574"/>
    </location>
</feature>